<feature type="compositionally biased region" description="Polar residues" evidence="1">
    <location>
        <begin position="115"/>
        <end position="141"/>
    </location>
</feature>
<accession>A0AAV7WTT5</accession>
<protein>
    <submittedName>
        <fullName evidence="2">Uncharacterized protein</fullName>
    </submittedName>
</protein>
<organism evidence="2 3">
    <name type="scientific">Pleurodeles waltl</name>
    <name type="common">Iberian ribbed newt</name>
    <dbReference type="NCBI Taxonomy" id="8319"/>
    <lineage>
        <taxon>Eukaryota</taxon>
        <taxon>Metazoa</taxon>
        <taxon>Chordata</taxon>
        <taxon>Craniata</taxon>
        <taxon>Vertebrata</taxon>
        <taxon>Euteleostomi</taxon>
        <taxon>Amphibia</taxon>
        <taxon>Batrachia</taxon>
        <taxon>Caudata</taxon>
        <taxon>Salamandroidea</taxon>
        <taxon>Salamandridae</taxon>
        <taxon>Pleurodelinae</taxon>
        <taxon>Pleurodeles</taxon>
    </lineage>
</organism>
<name>A0AAV7WTT5_PLEWA</name>
<feature type="region of interest" description="Disordered" evidence="1">
    <location>
        <begin position="110"/>
        <end position="142"/>
    </location>
</feature>
<dbReference type="EMBL" id="JANPWB010000001">
    <property type="protein sequence ID" value="KAJ1216568.1"/>
    <property type="molecule type" value="Genomic_DNA"/>
</dbReference>
<proteinExistence type="predicted"/>
<evidence type="ECO:0000256" key="1">
    <source>
        <dbReference type="SAM" id="MobiDB-lite"/>
    </source>
</evidence>
<evidence type="ECO:0000313" key="3">
    <source>
        <dbReference type="Proteomes" id="UP001066276"/>
    </source>
</evidence>
<feature type="region of interest" description="Disordered" evidence="1">
    <location>
        <begin position="17"/>
        <end position="48"/>
    </location>
</feature>
<reference evidence="2" key="1">
    <citation type="journal article" date="2022" name="bioRxiv">
        <title>Sequencing and chromosome-scale assembly of the giantPleurodeles waltlgenome.</title>
        <authorList>
            <person name="Brown T."/>
            <person name="Elewa A."/>
            <person name="Iarovenko S."/>
            <person name="Subramanian E."/>
            <person name="Araus A.J."/>
            <person name="Petzold A."/>
            <person name="Susuki M."/>
            <person name="Suzuki K.-i.T."/>
            <person name="Hayashi T."/>
            <person name="Toyoda A."/>
            <person name="Oliveira C."/>
            <person name="Osipova E."/>
            <person name="Leigh N.D."/>
            <person name="Simon A."/>
            <person name="Yun M.H."/>
        </authorList>
    </citation>
    <scope>NUCLEOTIDE SEQUENCE</scope>
    <source>
        <strain evidence="2">20211129_DDA</strain>
        <tissue evidence="2">Liver</tissue>
    </source>
</reference>
<sequence>MSCNTWPSVLVPHHYGNFDRSPPEQHGDISSVPQSPAEAPGSSGVKRSISLRPSCPWVVTKCQGSLRAARRATEQIACNVSCLEQFQLLALTTNLGCQYDFSDINLEVTSDDGRSNTSVRQASFTNQDGESSEQSRGTVTSPDEVVLPVSRANCSGYGLRNNPAPSTWLRDHLV</sequence>
<gene>
    <name evidence="2" type="ORF">NDU88_004169</name>
</gene>
<dbReference type="Proteomes" id="UP001066276">
    <property type="component" value="Chromosome 1_1"/>
</dbReference>
<comment type="caution">
    <text evidence="2">The sequence shown here is derived from an EMBL/GenBank/DDBJ whole genome shotgun (WGS) entry which is preliminary data.</text>
</comment>
<evidence type="ECO:0000313" key="2">
    <source>
        <dbReference type="EMBL" id="KAJ1216568.1"/>
    </source>
</evidence>
<dbReference type="AlphaFoldDB" id="A0AAV7WTT5"/>
<keyword evidence="3" id="KW-1185">Reference proteome</keyword>